<name>A0ABS5LNU9_9BURK</name>
<feature type="transmembrane region" description="Helical" evidence="1">
    <location>
        <begin position="83"/>
        <end position="103"/>
    </location>
</feature>
<reference evidence="2 3" key="1">
    <citation type="submission" date="2020-03" db="EMBL/GenBank/DDBJ databases">
        <title>The role of nitrogen metabolism on polyethylene biodegradation.</title>
        <authorList>
            <person name="Peixoto J."/>
            <person name="Vizzotto C.S."/>
            <person name="Ramos A."/>
            <person name="Alves G."/>
            <person name="Steindorff A."/>
            <person name="Kruger R."/>
        </authorList>
    </citation>
    <scope>NUCLEOTIDE SEQUENCE [LARGE SCALE GENOMIC DNA]</scope>
    <source>
        <strain evidence="2 3">PE63</strain>
    </source>
</reference>
<gene>
    <name evidence="2" type="ORF">DJFAAGMI_00762</name>
</gene>
<dbReference type="Proteomes" id="UP001647436">
    <property type="component" value="Unassembled WGS sequence"/>
</dbReference>
<feature type="transmembrane region" description="Helical" evidence="1">
    <location>
        <begin position="54"/>
        <end position="76"/>
    </location>
</feature>
<keyword evidence="1" id="KW-0472">Membrane</keyword>
<accession>A0ABS5LNU9</accession>
<dbReference type="InterPro" id="IPR022109">
    <property type="entry name" value="DUF3649"/>
</dbReference>
<comment type="caution">
    <text evidence="2">The sequence shown here is derived from an EMBL/GenBank/DDBJ whole genome shotgun (WGS) entry which is preliminary data.</text>
</comment>
<dbReference type="EMBL" id="JAANES010000001">
    <property type="protein sequence ID" value="MBS3018032.1"/>
    <property type="molecule type" value="Genomic_DNA"/>
</dbReference>
<proteinExistence type="predicted"/>
<keyword evidence="3" id="KW-1185">Reference proteome</keyword>
<evidence type="ECO:0008006" key="4">
    <source>
        <dbReference type="Google" id="ProtNLM"/>
    </source>
</evidence>
<evidence type="ECO:0000256" key="1">
    <source>
        <dbReference type="SAM" id="Phobius"/>
    </source>
</evidence>
<sequence>MTLFGFSFVIQRDRALKPASPRAALMAGRGLHPDLCAMNHSFLTFAGIGVLSRLLAAVLGGYLLASALAVFLATVLPASRAEAVLAGMLWSFALHVLAVIWAFSPVSPGRVWLGLLLPAAVMAAASAWLAGGV</sequence>
<feature type="transmembrane region" description="Helical" evidence="1">
    <location>
        <begin position="109"/>
        <end position="130"/>
    </location>
</feature>
<organism evidence="2 3">
    <name type="scientific">Comamonas brasiliensis</name>
    <dbReference type="NCBI Taxonomy" id="1812482"/>
    <lineage>
        <taxon>Bacteria</taxon>
        <taxon>Pseudomonadati</taxon>
        <taxon>Pseudomonadota</taxon>
        <taxon>Betaproteobacteria</taxon>
        <taxon>Burkholderiales</taxon>
        <taxon>Comamonadaceae</taxon>
        <taxon>Comamonas</taxon>
    </lineage>
</organism>
<keyword evidence="1" id="KW-1133">Transmembrane helix</keyword>
<keyword evidence="1" id="KW-0812">Transmembrane</keyword>
<evidence type="ECO:0000313" key="2">
    <source>
        <dbReference type="EMBL" id="MBS3018032.1"/>
    </source>
</evidence>
<evidence type="ECO:0000313" key="3">
    <source>
        <dbReference type="Proteomes" id="UP001647436"/>
    </source>
</evidence>
<protein>
    <recommendedName>
        <fullName evidence="4">DUF3649 domain-containing protein</fullName>
    </recommendedName>
</protein>
<dbReference type="Pfam" id="PF12365">
    <property type="entry name" value="DUF3649"/>
    <property type="match status" value="1"/>
</dbReference>